<feature type="transmembrane region" description="Helical" evidence="1">
    <location>
        <begin position="123"/>
        <end position="144"/>
    </location>
</feature>
<name>A0A517YHW4_9BACT</name>
<evidence type="ECO:0000313" key="2">
    <source>
        <dbReference type="EMBL" id="QDU29830.1"/>
    </source>
</evidence>
<proteinExistence type="predicted"/>
<dbReference type="EMBL" id="CP036274">
    <property type="protein sequence ID" value="QDU29830.1"/>
    <property type="molecule type" value="Genomic_DNA"/>
</dbReference>
<gene>
    <name evidence="2" type="ORF">ETAA8_49450</name>
</gene>
<dbReference type="RefSeq" id="WP_145094272.1">
    <property type="nucleotide sequence ID" value="NZ_CP036274.1"/>
</dbReference>
<evidence type="ECO:0000256" key="1">
    <source>
        <dbReference type="SAM" id="Phobius"/>
    </source>
</evidence>
<dbReference type="KEGG" id="aagg:ETAA8_49450"/>
<evidence type="ECO:0000313" key="3">
    <source>
        <dbReference type="Proteomes" id="UP000315017"/>
    </source>
</evidence>
<accession>A0A517YHW4</accession>
<protein>
    <recommendedName>
        <fullName evidence="4">DUF2270 domain-containing protein</fullName>
    </recommendedName>
</protein>
<evidence type="ECO:0008006" key="4">
    <source>
        <dbReference type="Google" id="ProtNLM"/>
    </source>
</evidence>
<dbReference type="AlphaFoldDB" id="A0A517YHW4"/>
<keyword evidence="1" id="KW-0812">Transmembrane</keyword>
<dbReference type="Pfam" id="PF24838">
    <property type="entry name" value="8xMP"/>
    <property type="match status" value="1"/>
</dbReference>
<dbReference type="OrthoDB" id="276378at2"/>
<feature type="transmembrane region" description="Helical" evidence="1">
    <location>
        <begin position="60"/>
        <end position="79"/>
    </location>
</feature>
<reference evidence="2 3" key="1">
    <citation type="submission" date="2019-02" db="EMBL/GenBank/DDBJ databases">
        <title>Deep-cultivation of Planctomycetes and their phenomic and genomic characterization uncovers novel biology.</title>
        <authorList>
            <person name="Wiegand S."/>
            <person name="Jogler M."/>
            <person name="Boedeker C."/>
            <person name="Pinto D."/>
            <person name="Vollmers J."/>
            <person name="Rivas-Marin E."/>
            <person name="Kohn T."/>
            <person name="Peeters S.H."/>
            <person name="Heuer A."/>
            <person name="Rast P."/>
            <person name="Oberbeckmann S."/>
            <person name="Bunk B."/>
            <person name="Jeske O."/>
            <person name="Meyerdierks A."/>
            <person name="Storesund J.E."/>
            <person name="Kallscheuer N."/>
            <person name="Luecker S."/>
            <person name="Lage O.M."/>
            <person name="Pohl T."/>
            <person name="Merkel B.J."/>
            <person name="Hornburger P."/>
            <person name="Mueller R.-W."/>
            <person name="Bruemmer F."/>
            <person name="Labrenz M."/>
            <person name="Spormann A.M."/>
            <person name="Op den Camp H."/>
            <person name="Overmann J."/>
            <person name="Amann R."/>
            <person name="Jetten M.S.M."/>
            <person name="Mascher T."/>
            <person name="Medema M.H."/>
            <person name="Devos D.P."/>
            <person name="Kaster A.-K."/>
            <person name="Ovreas L."/>
            <person name="Rohde M."/>
            <person name="Galperin M.Y."/>
            <person name="Jogler C."/>
        </authorList>
    </citation>
    <scope>NUCLEOTIDE SEQUENCE [LARGE SCALE GENOMIC DNA]</scope>
    <source>
        <strain evidence="2 3">ETA_A8</strain>
    </source>
</reference>
<keyword evidence="1" id="KW-0472">Membrane</keyword>
<dbReference type="InterPro" id="IPR056918">
    <property type="entry name" value="8xMP"/>
</dbReference>
<keyword evidence="3" id="KW-1185">Reference proteome</keyword>
<feature type="transmembrane region" description="Helical" evidence="1">
    <location>
        <begin position="35"/>
        <end position="54"/>
    </location>
</feature>
<organism evidence="2 3">
    <name type="scientific">Anatilimnocola aggregata</name>
    <dbReference type="NCBI Taxonomy" id="2528021"/>
    <lineage>
        <taxon>Bacteria</taxon>
        <taxon>Pseudomonadati</taxon>
        <taxon>Planctomycetota</taxon>
        <taxon>Planctomycetia</taxon>
        <taxon>Pirellulales</taxon>
        <taxon>Pirellulaceae</taxon>
        <taxon>Anatilimnocola</taxon>
    </lineage>
</organism>
<dbReference type="Proteomes" id="UP000315017">
    <property type="component" value="Chromosome"/>
</dbReference>
<keyword evidence="1" id="KW-1133">Transmembrane helix</keyword>
<sequence length="148" mass="16795">MSAPSDAPQPPTHPDEVNRLWQHGMHEERLFHDRLNYFSAMQIGLLGVFAIFYHKDAAPAVFIPLTGVAVSFTLLWLWVQIRHWRYCVHVNELIKLAVPEYRRTIAAFAGPGRTDGLSISRPLAFAVPLLFAATWLALCTWMLIRAVS</sequence>